<dbReference type="Proteomes" id="UP001180020">
    <property type="component" value="Unassembled WGS sequence"/>
</dbReference>
<dbReference type="PANTHER" id="PTHR48436">
    <property type="entry name" value="2, PUTATIVE-RELATED"/>
    <property type="match status" value="1"/>
</dbReference>
<protein>
    <recommendedName>
        <fullName evidence="4">Late embryogenesis abundant protein LEA-2 subgroup domain-containing protein</fullName>
    </recommendedName>
</protein>
<feature type="compositionally biased region" description="Acidic residues" evidence="1">
    <location>
        <begin position="91"/>
        <end position="107"/>
    </location>
</feature>
<dbReference type="InterPro" id="IPR055276">
    <property type="entry name" value="NHL41-like"/>
</dbReference>
<proteinExistence type="predicted"/>
<dbReference type="EMBL" id="JAUJYO010000015">
    <property type="protein sequence ID" value="KAK1295795.1"/>
    <property type="molecule type" value="Genomic_DNA"/>
</dbReference>
<evidence type="ECO:0000313" key="3">
    <source>
        <dbReference type="Proteomes" id="UP001180020"/>
    </source>
</evidence>
<reference evidence="2" key="1">
    <citation type="journal article" date="2023" name="Nat. Commun.">
        <title>Diploid and tetraploid genomes of Acorus and the evolution of monocots.</title>
        <authorList>
            <person name="Ma L."/>
            <person name="Liu K.W."/>
            <person name="Li Z."/>
            <person name="Hsiao Y.Y."/>
            <person name="Qi Y."/>
            <person name="Fu T."/>
            <person name="Tang G.D."/>
            <person name="Zhang D."/>
            <person name="Sun W.H."/>
            <person name="Liu D.K."/>
            <person name="Li Y."/>
            <person name="Chen G.Z."/>
            <person name="Liu X.D."/>
            <person name="Liao X.Y."/>
            <person name="Jiang Y.T."/>
            <person name="Yu X."/>
            <person name="Hao Y."/>
            <person name="Huang J."/>
            <person name="Zhao X.W."/>
            <person name="Ke S."/>
            <person name="Chen Y.Y."/>
            <person name="Wu W.L."/>
            <person name="Hsu J.L."/>
            <person name="Lin Y.F."/>
            <person name="Huang M.D."/>
            <person name="Li C.Y."/>
            <person name="Huang L."/>
            <person name="Wang Z.W."/>
            <person name="Zhao X."/>
            <person name="Zhong W.Y."/>
            <person name="Peng D.H."/>
            <person name="Ahmad S."/>
            <person name="Lan S."/>
            <person name="Zhang J.S."/>
            <person name="Tsai W.C."/>
            <person name="Van de Peer Y."/>
            <person name="Liu Z.J."/>
        </authorList>
    </citation>
    <scope>NUCLEOTIDE SEQUENCE</scope>
    <source>
        <strain evidence="2">CP</strain>
    </source>
</reference>
<comment type="caution">
    <text evidence="2">The sequence shown here is derived from an EMBL/GenBank/DDBJ whole genome shotgun (WGS) entry which is preliminary data.</text>
</comment>
<evidence type="ECO:0000256" key="1">
    <source>
        <dbReference type="SAM" id="MobiDB-lite"/>
    </source>
</evidence>
<reference evidence="2" key="2">
    <citation type="submission" date="2023-06" db="EMBL/GenBank/DDBJ databases">
        <authorList>
            <person name="Ma L."/>
            <person name="Liu K.-W."/>
            <person name="Li Z."/>
            <person name="Hsiao Y.-Y."/>
            <person name="Qi Y."/>
            <person name="Fu T."/>
            <person name="Tang G."/>
            <person name="Zhang D."/>
            <person name="Sun W.-H."/>
            <person name="Liu D.-K."/>
            <person name="Li Y."/>
            <person name="Chen G.-Z."/>
            <person name="Liu X.-D."/>
            <person name="Liao X.-Y."/>
            <person name="Jiang Y.-T."/>
            <person name="Yu X."/>
            <person name="Hao Y."/>
            <person name="Huang J."/>
            <person name="Zhao X.-W."/>
            <person name="Ke S."/>
            <person name="Chen Y.-Y."/>
            <person name="Wu W.-L."/>
            <person name="Hsu J.-L."/>
            <person name="Lin Y.-F."/>
            <person name="Huang M.-D."/>
            <person name="Li C.-Y."/>
            <person name="Huang L."/>
            <person name="Wang Z.-W."/>
            <person name="Zhao X."/>
            <person name="Zhong W.-Y."/>
            <person name="Peng D.-H."/>
            <person name="Ahmad S."/>
            <person name="Lan S."/>
            <person name="Zhang J.-S."/>
            <person name="Tsai W.-C."/>
            <person name="Van De Peer Y."/>
            <person name="Liu Z.-J."/>
        </authorList>
    </citation>
    <scope>NUCLEOTIDE SEQUENCE</scope>
    <source>
        <strain evidence="2">CP</strain>
        <tissue evidence="2">Leaves</tissue>
    </source>
</reference>
<dbReference type="AlphaFoldDB" id="A0AAV9D3P5"/>
<name>A0AAV9D3P5_ACOCL</name>
<keyword evidence="3" id="KW-1185">Reference proteome</keyword>
<evidence type="ECO:0000313" key="2">
    <source>
        <dbReference type="EMBL" id="KAK1295795.1"/>
    </source>
</evidence>
<accession>A0AAV9D3P5</accession>
<evidence type="ECO:0008006" key="4">
    <source>
        <dbReference type="Google" id="ProtNLM"/>
    </source>
</evidence>
<gene>
    <name evidence="2" type="ORF">QJS10_CPB15g00308</name>
</gene>
<dbReference type="PANTHER" id="PTHR48436:SF1">
    <property type="entry name" value="2, PUTATIVE-RELATED"/>
    <property type="match status" value="1"/>
</dbReference>
<feature type="region of interest" description="Disordered" evidence="1">
    <location>
        <begin position="1"/>
        <end position="117"/>
    </location>
</feature>
<organism evidence="2 3">
    <name type="scientific">Acorus calamus</name>
    <name type="common">Sweet flag</name>
    <dbReference type="NCBI Taxonomy" id="4465"/>
    <lineage>
        <taxon>Eukaryota</taxon>
        <taxon>Viridiplantae</taxon>
        <taxon>Streptophyta</taxon>
        <taxon>Embryophyta</taxon>
        <taxon>Tracheophyta</taxon>
        <taxon>Spermatophyta</taxon>
        <taxon>Magnoliopsida</taxon>
        <taxon>Liliopsida</taxon>
        <taxon>Acoraceae</taxon>
        <taxon>Acorus</taxon>
    </lineage>
</organism>
<sequence>MHTKSESEEVTSLATSSPPRPLYYVNSPSPFDSAEKIFSYHSSPAGSPPPYFHHHHHHSRDSSSASRFSTSIKYPISGGAGGWRQMRRGMDDEEERDDDDDDDDNDEERGIRELQHPTWDGLDRVPSLMISIDSTVKMTFRNPATFFGVHVTSTPLSLSFYDLPIASGYMEKFYQSRKSERLVTVKIGAKEMPVYGGGASLTQKREEPNSVPFNLTFVVRSRAYVLGMLVKPKFYRRVQCLVVLKKNRIGESSDLKEGSCTYHD</sequence>